<comment type="caution">
    <text evidence="3">The sequence shown here is derived from an EMBL/GenBank/DDBJ whole genome shotgun (WGS) entry which is preliminary data.</text>
</comment>
<sequence>MHTPSLTLLSLCALSAALPAAIVQRADYALGEAGSISATQPYTPLVDSIGGNNIPNWNTSATKTSVITTGLAAPGSTAALLVSGNAGTGGTWFGGTQNGGSGYTSNWALDIYLRPDATGGTFLGATDGNGGTQTGLRFWATNTGLSGTSLGGNNLSSGTNYLLLSNGSGFLGNTTSTYTAGTWVRLSIINYNGTVNYYLNESLQDSAATDGFLNDIRLGAGYFAAAGSNGAFDEMRIWDFDHTQDSLADVETAVFTPVPEPSSSALIALGALGLIARRRR</sequence>
<name>A0ABW4ZD42_9BACT</name>
<dbReference type="Proteomes" id="UP001597389">
    <property type="component" value="Unassembled WGS sequence"/>
</dbReference>
<organism evidence="3 4">
    <name type="scientific">Rubritalea tangerina</name>
    <dbReference type="NCBI Taxonomy" id="430798"/>
    <lineage>
        <taxon>Bacteria</taxon>
        <taxon>Pseudomonadati</taxon>
        <taxon>Verrucomicrobiota</taxon>
        <taxon>Verrucomicrobiia</taxon>
        <taxon>Verrucomicrobiales</taxon>
        <taxon>Rubritaleaceae</taxon>
        <taxon>Rubritalea</taxon>
    </lineage>
</organism>
<dbReference type="SUPFAM" id="SSF49899">
    <property type="entry name" value="Concanavalin A-like lectins/glucanases"/>
    <property type="match status" value="1"/>
</dbReference>
<protein>
    <submittedName>
        <fullName evidence="3">PEP-CTERM sorting domain-containing protein</fullName>
    </submittedName>
</protein>
<keyword evidence="1" id="KW-0732">Signal</keyword>
<dbReference type="InterPro" id="IPR013320">
    <property type="entry name" value="ConA-like_dom_sf"/>
</dbReference>
<keyword evidence="4" id="KW-1185">Reference proteome</keyword>
<evidence type="ECO:0000313" key="3">
    <source>
        <dbReference type="EMBL" id="MFD2159915.1"/>
    </source>
</evidence>
<evidence type="ECO:0000313" key="4">
    <source>
        <dbReference type="Proteomes" id="UP001597389"/>
    </source>
</evidence>
<evidence type="ECO:0000259" key="2">
    <source>
        <dbReference type="Pfam" id="PF07589"/>
    </source>
</evidence>
<dbReference type="RefSeq" id="WP_377087773.1">
    <property type="nucleotide sequence ID" value="NZ_JBHSJL010000014.1"/>
</dbReference>
<feature type="signal peptide" evidence="1">
    <location>
        <begin position="1"/>
        <end position="20"/>
    </location>
</feature>
<dbReference type="InterPro" id="IPR013424">
    <property type="entry name" value="Ice-binding_C"/>
</dbReference>
<accession>A0ABW4ZD42</accession>
<gene>
    <name evidence="3" type="ORF">ACFSW8_13485</name>
</gene>
<feature type="domain" description="Ice-binding protein C-terminal" evidence="2">
    <location>
        <begin position="257"/>
        <end position="280"/>
    </location>
</feature>
<feature type="chain" id="PRO_5045458450" evidence="1">
    <location>
        <begin position="21"/>
        <end position="280"/>
    </location>
</feature>
<proteinExistence type="predicted"/>
<reference evidence="4" key="1">
    <citation type="journal article" date="2019" name="Int. J. Syst. Evol. Microbiol.">
        <title>The Global Catalogue of Microorganisms (GCM) 10K type strain sequencing project: providing services to taxonomists for standard genome sequencing and annotation.</title>
        <authorList>
            <consortium name="The Broad Institute Genomics Platform"/>
            <consortium name="The Broad Institute Genome Sequencing Center for Infectious Disease"/>
            <person name="Wu L."/>
            <person name="Ma J."/>
        </authorList>
    </citation>
    <scope>NUCLEOTIDE SEQUENCE [LARGE SCALE GENOMIC DNA]</scope>
    <source>
        <strain evidence="4">CCUG 57942</strain>
    </source>
</reference>
<dbReference type="NCBIfam" id="TIGR02595">
    <property type="entry name" value="PEP_CTERM"/>
    <property type="match status" value="1"/>
</dbReference>
<evidence type="ECO:0000256" key="1">
    <source>
        <dbReference type="SAM" id="SignalP"/>
    </source>
</evidence>
<dbReference type="EMBL" id="JBHUJB010000059">
    <property type="protein sequence ID" value="MFD2159915.1"/>
    <property type="molecule type" value="Genomic_DNA"/>
</dbReference>
<dbReference type="Pfam" id="PF07589">
    <property type="entry name" value="PEP-CTERM"/>
    <property type="match status" value="1"/>
</dbReference>